<keyword evidence="2 5" id="KW-0813">Transport</keyword>
<feature type="domain" description="ABC transporter" evidence="7">
    <location>
        <begin position="64"/>
        <end position="300"/>
    </location>
</feature>
<dbReference type="NCBIfam" id="TIGR01186">
    <property type="entry name" value="proV"/>
    <property type="match status" value="1"/>
</dbReference>
<comment type="subcellular location">
    <subcellularLocation>
        <location evidence="5">Cell inner membrane</location>
        <topology evidence="5">Peripheral membrane protein</topology>
    </subcellularLocation>
</comment>
<evidence type="ECO:0000259" key="7">
    <source>
        <dbReference type="PROSITE" id="PS50893"/>
    </source>
</evidence>
<dbReference type="InterPro" id="IPR046342">
    <property type="entry name" value="CBS_dom_sf"/>
</dbReference>
<dbReference type="SUPFAM" id="SSF52540">
    <property type="entry name" value="P-loop containing nucleoside triphosphate hydrolases"/>
    <property type="match status" value="1"/>
</dbReference>
<dbReference type="InterPro" id="IPR051921">
    <property type="entry name" value="ABC_osmolyte_uptake_ATP-bind"/>
</dbReference>
<organism evidence="8 9">
    <name type="scientific">Vibrio marisflavi CECT 7928</name>
    <dbReference type="NCBI Taxonomy" id="634439"/>
    <lineage>
        <taxon>Bacteria</taxon>
        <taxon>Pseudomonadati</taxon>
        <taxon>Pseudomonadota</taxon>
        <taxon>Gammaproteobacteria</taxon>
        <taxon>Vibrionales</taxon>
        <taxon>Vibrionaceae</taxon>
        <taxon>Vibrio</taxon>
    </lineage>
</organism>
<keyword evidence="5" id="KW-0997">Cell inner membrane</keyword>
<evidence type="ECO:0000256" key="5">
    <source>
        <dbReference type="RuleBase" id="RU369116"/>
    </source>
</evidence>
<comment type="catalytic activity">
    <reaction evidence="5">
        <text>a quaternary ammonium(out) + ATP + H2O = a quaternary ammonium(in) + ADP + phosphate + H(+)</text>
        <dbReference type="Rhea" id="RHEA:11036"/>
        <dbReference type="ChEBI" id="CHEBI:15377"/>
        <dbReference type="ChEBI" id="CHEBI:15378"/>
        <dbReference type="ChEBI" id="CHEBI:30616"/>
        <dbReference type="ChEBI" id="CHEBI:35267"/>
        <dbReference type="ChEBI" id="CHEBI:43474"/>
        <dbReference type="ChEBI" id="CHEBI:456216"/>
    </reaction>
</comment>
<evidence type="ECO:0000256" key="6">
    <source>
        <dbReference type="SAM" id="MobiDB-lite"/>
    </source>
</evidence>
<dbReference type="PROSITE" id="PS00211">
    <property type="entry name" value="ABC_TRANSPORTER_1"/>
    <property type="match status" value="1"/>
</dbReference>
<dbReference type="PANTHER" id="PTHR43869:SF1">
    <property type="entry name" value="GLYCINE BETAINE_PROLINE BETAINE TRANSPORT SYSTEM ATP-BINDING PROTEIN PROV"/>
    <property type="match status" value="1"/>
</dbReference>
<evidence type="ECO:0000256" key="1">
    <source>
        <dbReference type="ARBA" id="ARBA00005417"/>
    </source>
</evidence>
<accession>A0ABN8E851</accession>
<dbReference type="Proteomes" id="UP000838748">
    <property type="component" value="Unassembled WGS sequence"/>
</dbReference>
<evidence type="ECO:0000256" key="2">
    <source>
        <dbReference type="ARBA" id="ARBA00022448"/>
    </source>
</evidence>
<protein>
    <recommendedName>
        <fullName evidence="5">Quaternary amine transport ATP-binding protein</fullName>
        <ecNumber evidence="5">7.6.2.9</ecNumber>
    </recommendedName>
</protein>
<keyword evidence="9" id="KW-1185">Reference proteome</keyword>
<name>A0ABN8E851_9VIBR</name>
<keyword evidence="5" id="KW-1003">Cell membrane</keyword>
<dbReference type="EMBL" id="CAKLDM010000002">
    <property type="protein sequence ID" value="CAH0540931.1"/>
    <property type="molecule type" value="Genomic_DNA"/>
</dbReference>
<dbReference type="SMART" id="SM00382">
    <property type="entry name" value="AAA"/>
    <property type="match status" value="1"/>
</dbReference>
<evidence type="ECO:0000256" key="4">
    <source>
        <dbReference type="ARBA" id="ARBA00022840"/>
    </source>
</evidence>
<dbReference type="PANTHER" id="PTHR43869">
    <property type="entry name" value="GLYCINE BETAINE/PROLINE BETAINE TRANSPORT SYSTEM ATP-BINDING PROTEIN PROV"/>
    <property type="match status" value="1"/>
</dbReference>
<comment type="similarity">
    <text evidence="1 5">Belongs to the ABC transporter superfamily.</text>
</comment>
<dbReference type="Pfam" id="PF00005">
    <property type="entry name" value="ABC_tran"/>
    <property type="match status" value="1"/>
</dbReference>
<proteinExistence type="inferred from homology"/>
<reference evidence="8" key="1">
    <citation type="submission" date="2021-11" db="EMBL/GenBank/DDBJ databases">
        <authorList>
            <person name="Rodrigo-Torres L."/>
            <person name="Arahal R. D."/>
            <person name="Lucena T."/>
        </authorList>
    </citation>
    <scope>NUCLEOTIDE SEQUENCE</scope>
    <source>
        <strain evidence="8">CECT 7928</strain>
    </source>
</reference>
<dbReference type="InterPro" id="IPR027417">
    <property type="entry name" value="P-loop_NTPase"/>
</dbReference>
<evidence type="ECO:0000256" key="3">
    <source>
        <dbReference type="ARBA" id="ARBA00022741"/>
    </source>
</evidence>
<keyword evidence="4 5" id="KW-0067">ATP-binding</keyword>
<evidence type="ECO:0000313" key="8">
    <source>
        <dbReference type="EMBL" id="CAH0540931.1"/>
    </source>
</evidence>
<dbReference type="GO" id="GO:0005524">
    <property type="term" value="F:ATP binding"/>
    <property type="evidence" value="ECO:0007669"/>
    <property type="project" value="UniProtKB-KW"/>
</dbReference>
<dbReference type="InterPro" id="IPR003593">
    <property type="entry name" value="AAA+_ATPase"/>
</dbReference>
<dbReference type="InterPro" id="IPR003439">
    <property type="entry name" value="ABC_transporter-like_ATP-bd"/>
</dbReference>
<dbReference type="RefSeq" id="WP_237362725.1">
    <property type="nucleotide sequence ID" value="NZ_CAKLDM010000002.1"/>
</dbReference>
<feature type="compositionally biased region" description="Polar residues" evidence="6">
    <location>
        <begin position="21"/>
        <end position="31"/>
    </location>
</feature>
<dbReference type="InterPro" id="IPR017871">
    <property type="entry name" value="ABC_transporter-like_CS"/>
</dbReference>
<dbReference type="SUPFAM" id="SSF54631">
    <property type="entry name" value="CBS-domain pair"/>
    <property type="match status" value="1"/>
</dbReference>
<keyword evidence="3 5" id="KW-0547">Nucleotide-binding</keyword>
<sequence>MNSQQTEAESSEEPYLKKVDNTSNGQASNANHDSDAIPAIEIRGLYKVFGNHVKRALALSEQGKSKQDILQETGAVLGIENANFKINKREIFVVMGLSGSGKSTLIRCLNRLIDPSRGEVLVDGQNILTMNNKQLNQVRRSKVSMVFQNFGLFPHRNVLSNVEYGLEVSGVDKETRKEKAKKSLDLVGLKDYEASFPSELSGGMQQRVGLARALANDPEILLMDEAFSALDPLIRTEMQDELLELQAKMHKTIVFITHDLDEALKLGDRIAIMKNGQVIQIGTPEEILTHPADDYVASFVKQVDRSKVITAGSILTKAPSITLPQSGSKVAVRIMETHKTTHLIAVDSNRHIQGLLTLEDCLALENSSISSVESKLKMDFMIVSKDTPISELLGAVLESEYPLAVTDEEGAFMGQIDKASVLAEVVENESNDGLTTLAQYRKALAKNETHKA</sequence>
<dbReference type="Gene3D" id="3.10.580.10">
    <property type="entry name" value="CBS-domain"/>
    <property type="match status" value="1"/>
</dbReference>
<dbReference type="InterPro" id="IPR005892">
    <property type="entry name" value="Gly-betaine_transp_ATP-bd"/>
</dbReference>
<feature type="region of interest" description="Disordered" evidence="6">
    <location>
        <begin position="1"/>
        <end position="32"/>
    </location>
</feature>
<gene>
    <name evidence="8" type="primary">gbuA_2</name>
    <name evidence="8" type="ORF">VMF7928_03240</name>
</gene>
<dbReference type="Gene3D" id="3.40.50.300">
    <property type="entry name" value="P-loop containing nucleotide triphosphate hydrolases"/>
    <property type="match status" value="1"/>
</dbReference>
<keyword evidence="5" id="KW-0472">Membrane</keyword>
<comment type="subunit">
    <text evidence="5">The complex is probably composed of two ATP-binding proteins, two transmembrane proteins and a solute-binding protein.</text>
</comment>
<comment type="caution">
    <text evidence="8">The sequence shown here is derived from an EMBL/GenBank/DDBJ whole genome shotgun (WGS) entry which is preliminary data.</text>
</comment>
<dbReference type="EC" id="7.6.2.9" evidence="5"/>
<dbReference type="PROSITE" id="PS50893">
    <property type="entry name" value="ABC_TRANSPORTER_2"/>
    <property type="match status" value="1"/>
</dbReference>
<evidence type="ECO:0000313" key="9">
    <source>
        <dbReference type="Proteomes" id="UP000838748"/>
    </source>
</evidence>
<dbReference type="CDD" id="cd03294">
    <property type="entry name" value="ABC_Pro_Gly_Betaine"/>
    <property type="match status" value="1"/>
</dbReference>